<proteinExistence type="predicted"/>
<name>A0A1H8AQ51_9RHOB</name>
<evidence type="ECO:0000313" key="2">
    <source>
        <dbReference type="EMBL" id="SEM71919.1"/>
    </source>
</evidence>
<feature type="domain" description="Transposase IS30-like HTH" evidence="1">
    <location>
        <begin position="63"/>
        <end position="91"/>
    </location>
</feature>
<dbReference type="InterPro" id="IPR025246">
    <property type="entry name" value="IS30-like_HTH"/>
</dbReference>
<keyword evidence="3" id="KW-1185">Reference proteome</keyword>
<organism evidence="2 3">
    <name type="scientific">Pseudorhodobacter antarcticus</name>
    <dbReference type="NCBI Taxonomy" id="1077947"/>
    <lineage>
        <taxon>Bacteria</taxon>
        <taxon>Pseudomonadati</taxon>
        <taxon>Pseudomonadota</taxon>
        <taxon>Alphaproteobacteria</taxon>
        <taxon>Rhodobacterales</taxon>
        <taxon>Paracoccaceae</taxon>
        <taxon>Pseudorhodobacter</taxon>
    </lineage>
</organism>
<dbReference type="EMBL" id="FOCO01000001">
    <property type="protein sequence ID" value="SEM71919.1"/>
    <property type="molecule type" value="Genomic_DNA"/>
</dbReference>
<evidence type="ECO:0000313" key="3">
    <source>
        <dbReference type="Proteomes" id="UP000183002"/>
    </source>
</evidence>
<gene>
    <name evidence="2" type="ORF">SAMN05216227_1001201</name>
</gene>
<dbReference type="Proteomes" id="UP000183002">
    <property type="component" value="Unassembled WGS sequence"/>
</dbReference>
<evidence type="ECO:0000259" key="1">
    <source>
        <dbReference type="Pfam" id="PF13936"/>
    </source>
</evidence>
<dbReference type="RefSeq" id="WP_074818352.1">
    <property type="nucleotide sequence ID" value="NZ_LGHU01000128.1"/>
</dbReference>
<dbReference type="Pfam" id="PF13936">
    <property type="entry name" value="HTH_38"/>
    <property type="match status" value="1"/>
</dbReference>
<dbReference type="OrthoDB" id="7873642at2"/>
<reference evidence="2 3" key="1">
    <citation type="submission" date="2016-10" db="EMBL/GenBank/DDBJ databases">
        <authorList>
            <person name="de Groot N.N."/>
        </authorList>
    </citation>
    <scope>NUCLEOTIDE SEQUENCE [LARGE SCALE GENOMIC DNA]</scope>
    <source>
        <strain evidence="2 3">CGMCC 1.10836</strain>
    </source>
</reference>
<sequence length="92" mass="9959">MARTGRLGLSHEQKIELWQRWKAGETLSDIGRALGKHAASVFGVVVAKGGYAPVPRTRKPGSLSLADREEISRGLVAGRSFRQLGRHLGRAA</sequence>
<accession>A0A1H8AQ51</accession>
<dbReference type="AlphaFoldDB" id="A0A1H8AQ51"/>
<protein>
    <submittedName>
        <fullName evidence="2">Helix-turn-helix domain-containing protein</fullName>
    </submittedName>
</protein>